<protein>
    <submittedName>
        <fullName evidence="1">Efflux RND transporter periplasmic adaptor subunit</fullName>
    </submittedName>
</protein>
<name>A0ACD3SPY9_9BURK</name>
<dbReference type="EMBL" id="AKCV02000015">
    <property type="protein sequence ID" value="TMS58301.1"/>
    <property type="molecule type" value="Genomic_DNA"/>
</dbReference>
<evidence type="ECO:0000313" key="2">
    <source>
        <dbReference type="Proteomes" id="UP000004277"/>
    </source>
</evidence>
<accession>A0ACD3SPY9</accession>
<reference evidence="1" key="1">
    <citation type="submission" date="2019-05" db="EMBL/GenBank/DDBJ databases">
        <title>Revised genome assembly of Burkholderiaceae (previously Ralstonia) sp. PBA.</title>
        <authorList>
            <person name="Gan H.M."/>
        </authorList>
    </citation>
    <scope>NUCLEOTIDE SEQUENCE</scope>
    <source>
        <strain evidence="1">PBA</strain>
    </source>
</reference>
<evidence type="ECO:0000313" key="1">
    <source>
        <dbReference type="EMBL" id="TMS58301.1"/>
    </source>
</evidence>
<comment type="caution">
    <text evidence="1">The sequence shown here is derived from an EMBL/GenBank/DDBJ whole genome shotgun (WGS) entry which is preliminary data.</text>
</comment>
<dbReference type="Proteomes" id="UP000004277">
    <property type="component" value="Unassembled WGS sequence"/>
</dbReference>
<gene>
    <name evidence="1" type="ORF">MW7_005985</name>
</gene>
<organism evidence="1 2">
    <name type="scientific">Imbroritus primus</name>
    <dbReference type="NCBI Taxonomy" id="3058603"/>
    <lineage>
        <taxon>Bacteria</taxon>
        <taxon>Pseudomonadati</taxon>
        <taxon>Pseudomonadota</taxon>
        <taxon>Betaproteobacteria</taxon>
        <taxon>Burkholderiales</taxon>
        <taxon>Burkholderiaceae</taxon>
        <taxon>Imbroritus</taxon>
    </lineage>
</organism>
<keyword evidence="2" id="KW-1185">Reference proteome</keyword>
<sequence length="266" mass="28004">MKLQDIWVAASLLLAGAVQAAPGAPAQTATAAAPVAAAPAATARVNPDAIRVLLSPELETTLVAQTMGRISSLQASLGSRVVKGRPVVTFDCGEATARLRMAQAEYDSARETHDVKKRLRELDAAGDMEVTLAESAAERGKAQIALARVQVSQCTVPAPFTGRVVRIHVKPHQGVNAGAPLVELVSDGPLKLRLNVPSRLLRTLKTGTPFEVDIDETGRSYPAKVTAINARVDAVAQTVELEARLDGKHDELLAGMSGNARFKAAQ</sequence>
<proteinExistence type="predicted"/>